<dbReference type="Proteomes" id="UP000053424">
    <property type="component" value="Unassembled WGS sequence"/>
</dbReference>
<dbReference type="AlphaFoldDB" id="A0A0C2XLG1"/>
<evidence type="ECO:0000313" key="2">
    <source>
        <dbReference type="EMBL" id="KIM38563.1"/>
    </source>
</evidence>
<dbReference type="EMBL" id="KN831790">
    <property type="protein sequence ID" value="KIM38563.1"/>
    <property type="molecule type" value="Genomic_DNA"/>
</dbReference>
<accession>A0A0C2XLG1</accession>
<organism evidence="2 3">
    <name type="scientific">Hebeloma cylindrosporum</name>
    <dbReference type="NCBI Taxonomy" id="76867"/>
    <lineage>
        <taxon>Eukaryota</taxon>
        <taxon>Fungi</taxon>
        <taxon>Dikarya</taxon>
        <taxon>Basidiomycota</taxon>
        <taxon>Agaricomycotina</taxon>
        <taxon>Agaricomycetes</taxon>
        <taxon>Agaricomycetidae</taxon>
        <taxon>Agaricales</taxon>
        <taxon>Agaricineae</taxon>
        <taxon>Hymenogastraceae</taxon>
        <taxon>Hebeloma</taxon>
    </lineage>
</organism>
<feature type="region of interest" description="Disordered" evidence="1">
    <location>
        <begin position="28"/>
        <end position="68"/>
    </location>
</feature>
<dbReference type="OrthoDB" id="3065087at2759"/>
<keyword evidence="3" id="KW-1185">Reference proteome</keyword>
<reference evidence="2 3" key="1">
    <citation type="submission" date="2014-04" db="EMBL/GenBank/DDBJ databases">
        <authorList>
            <consortium name="DOE Joint Genome Institute"/>
            <person name="Kuo A."/>
            <person name="Gay G."/>
            <person name="Dore J."/>
            <person name="Kohler A."/>
            <person name="Nagy L.G."/>
            <person name="Floudas D."/>
            <person name="Copeland A."/>
            <person name="Barry K.W."/>
            <person name="Cichocki N."/>
            <person name="Veneault-Fourrey C."/>
            <person name="LaButti K."/>
            <person name="Lindquist E.A."/>
            <person name="Lipzen A."/>
            <person name="Lundell T."/>
            <person name="Morin E."/>
            <person name="Murat C."/>
            <person name="Sun H."/>
            <person name="Tunlid A."/>
            <person name="Henrissat B."/>
            <person name="Grigoriev I.V."/>
            <person name="Hibbett D.S."/>
            <person name="Martin F."/>
            <person name="Nordberg H.P."/>
            <person name="Cantor M.N."/>
            <person name="Hua S.X."/>
        </authorList>
    </citation>
    <scope>NUCLEOTIDE SEQUENCE [LARGE SCALE GENOMIC DNA]</scope>
    <source>
        <strain evidence="3">h7</strain>
    </source>
</reference>
<proteinExistence type="predicted"/>
<sequence length="243" mass="25461">MSSPQNNKRRSKMKKKVKGFIGKIASLFSSSRASSPSQDLDAPPSDVASNRPSTPLRMDGMSGNVAANPSLAARDPMGTDLAGDASSLVLIDNGNPPSDTLQTTATLTGSAAVSKMDPSAIPDSSAPTNDGAGVGRGPILAVNAATKERLRTAWHGAEWLLKSVQGFLDGTPFKVPIAVVNVLIDLGNAVVDNKDALEELVIRTAERLHIVNTALIKEHEADSKTMLEHFAGCASACSCPIWF</sequence>
<reference evidence="3" key="2">
    <citation type="submission" date="2015-01" db="EMBL/GenBank/DDBJ databases">
        <title>Evolutionary Origins and Diversification of the Mycorrhizal Mutualists.</title>
        <authorList>
            <consortium name="DOE Joint Genome Institute"/>
            <consortium name="Mycorrhizal Genomics Consortium"/>
            <person name="Kohler A."/>
            <person name="Kuo A."/>
            <person name="Nagy L.G."/>
            <person name="Floudas D."/>
            <person name="Copeland A."/>
            <person name="Barry K.W."/>
            <person name="Cichocki N."/>
            <person name="Veneault-Fourrey C."/>
            <person name="LaButti K."/>
            <person name="Lindquist E.A."/>
            <person name="Lipzen A."/>
            <person name="Lundell T."/>
            <person name="Morin E."/>
            <person name="Murat C."/>
            <person name="Riley R."/>
            <person name="Ohm R."/>
            <person name="Sun H."/>
            <person name="Tunlid A."/>
            <person name="Henrissat B."/>
            <person name="Grigoriev I.V."/>
            <person name="Hibbett D.S."/>
            <person name="Martin F."/>
        </authorList>
    </citation>
    <scope>NUCLEOTIDE SEQUENCE [LARGE SCALE GENOMIC DNA]</scope>
    <source>
        <strain evidence="3">h7</strain>
    </source>
</reference>
<dbReference type="HOGENOM" id="CLU_1142707_0_0_1"/>
<evidence type="ECO:0000313" key="3">
    <source>
        <dbReference type="Proteomes" id="UP000053424"/>
    </source>
</evidence>
<gene>
    <name evidence="2" type="ORF">M413DRAFT_243564</name>
</gene>
<feature type="compositionally biased region" description="Low complexity" evidence="1">
    <location>
        <begin position="28"/>
        <end position="37"/>
    </location>
</feature>
<name>A0A0C2XLG1_HEBCY</name>
<protein>
    <submittedName>
        <fullName evidence="2">Uncharacterized protein</fullName>
    </submittedName>
</protein>
<evidence type="ECO:0000256" key="1">
    <source>
        <dbReference type="SAM" id="MobiDB-lite"/>
    </source>
</evidence>